<evidence type="ECO:0000259" key="5">
    <source>
        <dbReference type="Pfam" id="PF00535"/>
    </source>
</evidence>
<reference evidence="7" key="1">
    <citation type="submission" date="2017-09" db="EMBL/GenBank/DDBJ databases">
        <title>Depth-based differentiation of microbial function through sediment-hosted aquifers and enrichment of novel symbionts in the deep terrestrial subsurface.</title>
        <authorList>
            <person name="Probst A.J."/>
            <person name="Ladd B."/>
            <person name="Jarett J.K."/>
            <person name="Geller-Mcgrath D.E."/>
            <person name="Sieber C.M.K."/>
            <person name="Emerson J.B."/>
            <person name="Anantharaman K."/>
            <person name="Thomas B.C."/>
            <person name="Malmstrom R."/>
            <person name="Stieglmeier M."/>
            <person name="Klingl A."/>
            <person name="Woyke T."/>
            <person name="Ryan C.M."/>
            <person name="Banfield J.F."/>
        </authorList>
    </citation>
    <scope>NUCLEOTIDE SEQUENCE [LARGE SCALE GENOMIC DNA]</scope>
</reference>
<evidence type="ECO:0000256" key="1">
    <source>
        <dbReference type="ARBA" id="ARBA00006739"/>
    </source>
</evidence>
<organism evidence="6 7">
    <name type="scientific">Candidatus Roizmanbacteria bacterium CG_4_10_14_0_8_um_filter_33_9</name>
    <dbReference type="NCBI Taxonomy" id="1974826"/>
    <lineage>
        <taxon>Bacteria</taxon>
        <taxon>Candidatus Roizmaniibacteriota</taxon>
    </lineage>
</organism>
<evidence type="ECO:0000256" key="4">
    <source>
        <dbReference type="SAM" id="Phobius"/>
    </source>
</evidence>
<dbReference type="PANTHER" id="PTHR43630">
    <property type="entry name" value="POLY-BETA-1,6-N-ACETYL-D-GLUCOSAMINE SYNTHASE"/>
    <property type="match status" value="1"/>
</dbReference>
<keyword evidence="4" id="KW-0472">Membrane</keyword>
<dbReference type="GO" id="GO:0016757">
    <property type="term" value="F:glycosyltransferase activity"/>
    <property type="evidence" value="ECO:0007669"/>
    <property type="project" value="UniProtKB-KW"/>
</dbReference>
<feature type="domain" description="Glycosyltransferase 2-like" evidence="5">
    <location>
        <begin position="20"/>
        <end position="153"/>
    </location>
</feature>
<keyword evidence="3" id="KW-0808">Transferase</keyword>
<protein>
    <recommendedName>
        <fullName evidence="5">Glycosyltransferase 2-like domain-containing protein</fullName>
    </recommendedName>
</protein>
<dbReference type="Pfam" id="PF00535">
    <property type="entry name" value="Glycos_transf_2"/>
    <property type="match status" value="1"/>
</dbReference>
<evidence type="ECO:0000256" key="2">
    <source>
        <dbReference type="ARBA" id="ARBA00022676"/>
    </source>
</evidence>
<evidence type="ECO:0000313" key="7">
    <source>
        <dbReference type="Proteomes" id="UP000229401"/>
    </source>
</evidence>
<keyword evidence="4" id="KW-1133">Transmembrane helix</keyword>
<comment type="similarity">
    <text evidence="1">Belongs to the glycosyltransferase 2 family.</text>
</comment>
<keyword evidence="4" id="KW-0812">Transmembrane</keyword>
<feature type="transmembrane region" description="Helical" evidence="4">
    <location>
        <begin position="262"/>
        <end position="282"/>
    </location>
</feature>
<dbReference type="AlphaFoldDB" id="A0A2M7QKU6"/>
<evidence type="ECO:0000256" key="3">
    <source>
        <dbReference type="ARBA" id="ARBA00022679"/>
    </source>
</evidence>
<dbReference type="Proteomes" id="UP000229401">
    <property type="component" value="Unassembled WGS sequence"/>
</dbReference>
<dbReference type="SUPFAM" id="SSF53448">
    <property type="entry name" value="Nucleotide-diphospho-sugar transferases"/>
    <property type="match status" value="1"/>
</dbReference>
<proteinExistence type="inferred from homology"/>
<dbReference type="PANTHER" id="PTHR43630:SF1">
    <property type="entry name" value="POLY-BETA-1,6-N-ACETYL-D-GLUCOSAMINE SYNTHASE"/>
    <property type="match status" value="1"/>
</dbReference>
<keyword evidence="2" id="KW-0328">Glycosyltransferase</keyword>
<sequence>MKKYFSTNKSIIPKNPHIAIGIMCYNEEGNITHLLESIHNQTNWRFIKEIIIISSGSTDKTNKLVLQTAKKNKKIKLYIEKRRSGKAHAVNLFLKKSTGSILVLISADLLLKKNSLSELVKPMYKKNVGIVGSHPIPINDKETFFGFASHLTWKLHHLVSLNNPKMGEMIAFKKCFNRIPVLTSVDEVNIEALIRGQGYKAVYAPRAIVYNKGPEIFREYISRRRSNYVGHLTAKHEYSYTVSTLNNMYILLLLLKNFKIDWIYIFWTPCVIVLEVYCRVLGYYDYKYNKYRHTIWEIARSTKKLK</sequence>
<evidence type="ECO:0000313" key="6">
    <source>
        <dbReference type="EMBL" id="PIY72576.1"/>
    </source>
</evidence>
<gene>
    <name evidence="6" type="ORF">COY87_00235</name>
</gene>
<dbReference type="EMBL" id="PFLI01000008">
    <property type="protein sequence ID" value="PIY72576.1"/>
    <property type="molecule type" value="Genomic_DNA"/>
</dbReference>
<comment type="caution">
    <text evidence="6">The sequence shown here is derived from an EMBL/GenBank/DDBJ whole genome shotgun (WGS) entry which is preliminary data.</text>
</comment>
<dbReference type="InterPro" id="IPR029044">
    <property type="entry name" value="Nucleotide-diphossugar_trans"/>
</dbReference>
<dbReference type="InterPro" id="IPR001173">
    <property type="entry name" value="Glyco_trans_2-like"/>
</dbReference>
<accession>A0A2M7QKU6</accession>
<dbReference type="Gene3D" id="3.90.550.10">
    <property type="entry name" value="Spore Coat Polysaccharide Biosynthesis Protein SpsA, Chain A"/>
    <property type="match status" value="1"/>
</dbReference>
<name>A0A2M7QKU6_9BACT</name>